<dbReference type="PANTHER" id="PTHR46797">
    <property type="entry name" value="HTH-TYPE TRANSCRIPTIONAL REGULATOR"/>
    <property type="match status" value="1"/>
</dbReference>
<reference evidence="4 5" key="1">
    <citation type="submission" date="2013-08" db="EMBL/GenBank/DDBJ databases">
        <authorList>
            <person name="Weinstock G."/>
            <person name="Sodergren E."/>
            <person name="Wylie T."/>
            <person name="Fulton L."/>
            <person name="Fulton R."/>
            <person name="Fronick C."/>
            <person name="O'Laughlin M."/>
            <person name="Godfrey J."/>
            <person name="Miner T."/>
            <person name="Herter B."/>
            <person name="Appelbaum E."/>
            <person name="Cordes M."/>
            <person name="Lek S."/>
            <person name="Wollam A."/>
            <person name="Pepin K.H."/>
            <person name="Palsikar V.B."/>
            <person name="Mitreva M."/>
            <person name="Wilson R.K."/>
        </authorList>
    </citation>
    <scope>NUCLEOTIDE SEQUENCE [LARGE SCALE GENOMIC DNA]</scope>
    <source>
        <strain evidence="4 5">ATCC 12856</strain>
    </source>
</reference>
<dbReference type="PANTHER" id="PTHR46797:SF1">
    <property type="entry name" value="METHYLPHOSPHONATE SYNTHASE"/>
    <property type="match status" value="1"/>
</dbReference>
<organism evidence="4 5">
    <name type="scientific">Aneurinibacillus aneurinilyticus ATCC 12856</name>
    <dbReference type="NCBI Taxonomy" id="649747"/>
    <lineage>
        <taxon>Bacteria</taxon>
        <taxon>Bacillati</taxon>
        <taxon>Bacillota</taxon>
        <taxon>Bacilli</taxon>
        <taxon>Bacillales</taxon>
        <taxon>Paenibacillaceae</taxon>
        <taxon>Aneurinibacillus group</taxon>
        <taxon>Aneurinibacillus</taxon>
    </lineage>
</organism>
<name>U1Y558_ANEAE</name>
<evidence type="ECO:0000313" key="4">
    <source>
        <dbReference type="EMBL" id="ERI07267.1"/>
    </source>
</evidence>
<comment type="caution">
    <text evidence="4">The sequence shown here is derived from an EMBL/GenBank/DDBJ whole genome shotgun (WGS) entry which is preliminary data.</text>
</comment>
<evidence type="ECO:0000256" key="2">
    <source>
        <dbReference type="SAM" id="MobiDB-lite"/>
    </source>
</evidence>
<sequence>MIPLIGKRIRGLRERKNWSQKELESRSGVPQTTISRLENDNSKNGASLNHLQKLADAFGITLNQLLEDEEEPKIA</sequence>
<dbReference type="PATRIC" id="fig|649747.3.peg.4182"/>
<dbReference type="InterPro" id="IPR010982">
    <property type="entry name" value="Lambda_DNA-bd_dom_sf"/>
</dbReference>
<dbReference type="SUPFAM" id="SSF47413">
    <property type="entry name" value="lambda repressor-like DNA-binding domains"/>
    <property type="match status" value="1"/>
</dbReference>
<evidence type="ECO:0000259" key="3">
    <source>
        <dbReference type="PROSITE" id="PS50943"/>
    </source>
</evidence>
<dbReference type="Proteomes" id="UP000016511">
    <property type="component" value="Unassembled WGS sequence"/>
</dbReference>
<dbReference type="Gene3D" id="1.10.260.40">
    <property type="entry name" value="lambda repressor-like DNA-binding domains"/>
    <property type="match status" value="1"/>
</dbReference>
<proteinExistence type="predicted"/>
<dbReference type="AlphaFoldDB" id="U1Y558"/>
<dbReference type="GO" id="GO:0003700">
    <property type="term" value="F:DNA-binding transcription factor activity"/>
    <property type="evidence" value="ECO:0007669"/>
    <property type="project" value="TreeGrafter"/>
</dbReference>
<feature type="compositionally biased region" description="Polar residues" evidence="2">
    <location>
        <begin position="28"/>
        <end position="43"/>
    </location>
</feature>
<dbReference type="GO" id="GO:0005829">
    <property type="term" value="C:cytosol"/>
    <property type="evidence" value="ECO:0007669"/>
    <property type="project" value="TreeGrafter"/>
</dbReference>
<keyword evidence="1 4" id="KW-0238">DNA-binding</keyword>
<evidence type="ECO:0000256" key="1">
    <source>
        <dbReference type="ARBA" id="ARBA00023125"/>
    </source>
</evidence>
<dbReference type="CDD" id="cd00093">
    <property type="entry name" value="HTH_XRE"/>
    <property type="match status" value="1"/>
</dbReference>
<gene>
    <name evidence="4" type="ORF">HMPREF0083_04642</name>
</gene>
<dbReference type="InterPro" id="IPR050807">
    <property type="entry name" value="TransReg_Diox_bact_type"/>
</dbReference>
<feature type="domain" description="HTH cro/C1-type" evidence="3">
    <location>
        <begin position="9"/>
        <end position="65"/>
    </location>
</feature>
<keyword evidence="5" id="KW-1185">Reference proteome</keyword>
<dbReference type="EMBL" id="AWSJ01000285">
    <property type="protein sequence ID" value="ERI07267.1"/>
    <property type="molecule type" value="Genomic_DNA"/>
</dbReference>
<dbReference type="STRING" id="649747.HMPREF0083_04642"/>
<evidence type="ECO:0000313" key="5">
    <source>
        <dbReference type="Proteomes" id="UP000016511"/>
    </source>
</evidence>
<accession>U1Y558</accession>
<dbReference type="InterPro" id="IPR001387">
    <property type="entry name" value="Cro/C1-type_HTH"/>
</dbReference>
<dbReference type="SMART" id="SM00530">
    <property type="entry name" value="HTH_XRE"/>
    <property type="match status" value="1"/>
</dbReference>
<feature type="region of interest" description="Disordered" evidence="2">
    <location>
        <begin position="17"/>
        <end position="43"/>
    </location>
</feature>
<dbReference type="HOGENOM" id="CLU_066192_29_2_9"/>
<dbReference type="GO" id="GO:0003677">
    <property type="term" value="F:DNA binding"/>
    <property type="evidence" value="ECO:0007669"/>
    <property type="project" value="UniProtKB-KW"/>
</dbReference>
<dbReference type="PROSITE" id="PS50943">
    <property type="entry name" value="HTH_CROC1"/>
    <property type="match status" value="1"/>
</dbReference>
<protein>
    <submittedName>
        <fullName evidence="4">DNA-binding helix-turn-helix protein</fullName>
    </submittedName>
</protein>
<dbReference type="Pfam" id="PF01381">
    <property type="entry name" value="HTH_3"/>
    <property type="match status" value="1"/>
</dbReference>